<dbReference type="AlphaFoldDB" id="A0A3M7TQ24"/>
<protein>
    <recommendedName>
        <fullName evidence="3">YheC/YheD family protein</fullName>
    </recommendedName>
</protein>
<dbReference type="EMBL" id="RHIB01000003">
    <property type="protein sequence ID" value="RNA66779.1"/>
    <property type="molecule type" value="Genomic_DNA"/>
</dbReference>
<keyword evidence="2" id="KW-1185">Reference proteome</keyword>
<dbReference type="Gene3D" id="3.30.470.20">
    <property type="entry name" value="ATP-grasp fold, B domain"/>
    <property type="match status" value="1"/>
</dbReference>
<dbReference type="OrthoDB" id="7869153at2"/>
<dbReference type="Proteomes" id="UP000278746">
    <property type="component" value="Unassembled WGS sequence"/>
</dbReference>
<comment type="caution">
    <text evidence="1">The sequence shown here is derived from an EMBL/GenBank/DDBJ whole genome shotgun (WGS) entry which is preliminary data.</text>
</comment>
<reference evidence="1 2" key="1">
    <citation type="submission" date="2018-10" db="EMBL/GenBank/DDBJ databases">
        <title>Bacillus Keqinensis sp. nov., a moderately halophilic bacterium isolated from a saline-alkaline lake.</title>
        <authorList>
            <person name="Wang H."/>
        </authorList>
    </citation>
    <scope>NUCLEOTIDE SEQUENCE [LARGE SCALE GENOMIC DNA]</scope>
    <source>
        <strain evidence="1 2">KQ-3</strain>
    </source>
</reference>
<accession>A0A3M7TQ24</accession>
<name>A0A3M7TQ24_9BACI</name>
<proteinExistence type="predicted"/>
<gene>
    <name evidence="1" type="ORF">EBO34_16345</name>
</gene>
<sequence>MTIVWVKVLQSESGNSHIVVPEEFPETFRKYNSIQHGLLHVSCEIITKKGTGESGDIDSPLTLNFSKEVMEKLYLFPGVKYQVIAKGDTIKIGPLTGMTVSNDKSTGVKRVRDYSRTGGIFVAFKKSNINWEAKTVVGRVYAGNEKKWQLATVPLPDVIYRRGSKFSDELITKYKEMGGTLFNTRPLYKGNLDTILSKDETLKEFIIEQRDVNTIGDIFIMVYRFKKIVIKPKAGVGGNGVLFIEKIGWNRFKVADYKNVRNAMKKILSTNQLISFIKERNLSNGRFIVQKWIQFKTYKGNPVDIRVHMQKNDEGWVCSGVECRVAASGQQVTNLAKGGEPLTFETVMESEPEIDELKDKLIAVCKMIGEAIDQAYPDDCFADIGMDVALDSAGKIWFIEANCCPLFKGFKKISPLSYRAICQRPIYYSTSKQGFIIDL</sequence>
<dbReference type="InterPro" id="IPR026838">
    <property type="entry name" value="YheC/D"/>
</dbReference>
<evidence type="ECO:0000313" key="1">
    <source>
        <dbReference type="EMBL" id="RNA66779.1"/>
    </source>
</evidence>
<dbReference type="Pfam" id="PF14398">
    <property type="entry name" value="ATPgrasp_YheCD"/>
    <property type="match status" value="1"/>
</dbReference>
<dbReference type="SUPFAM" id="SSF56059">
    <property type="entry name" value="Glutathione synthetase ATP-binding domain-like"/>
    <property type="match status" value="1"/>
</dbReference>
<organism evidence="1 2">
    <name type="scientific">Alteribacter keqinensis</name>
    <dbReference type="NCBI Taxonomy" id="2483800"/>
    <lineage>
        <taxon>Bacteria</taxon>
        <taxon>Bacillati</taxon>
        <taxon>Bacillota</taxon>
        <taxon>Bacilli</taxon>
        <taxon>Bacillales</taxon>
        <taxon>Bacillaceae</taxon>
        <taxon>Alteribacter</taxon>
    </lineage>
</organism>
<dbReference type="RefSeq" id="WP_122900565.1">
    <property type="nucleotide sequence ID" value="NZ_RHIB01000003.1"/>
</dbReference>
<evidence type="ECO:0000313" key="2">
    <source>
        <dbReference type="Proteomes" id="UP000278746"/>
    </source>
</evidence>
<evidence type="ECO:0008006" key="3">
    <source>
        <dbReference type="Google" id="ProtNLM"/>
    </source>
</evidence>